<dbReference type="InterPro" id="IPR034505">
    <property type="entry name" value="Coproporphyrinogen-III_oxidase"/>
</dbReference>
<organism evidence="1 2">
    <name type="scientific">Seinonella peptonophila</name>
    <dbReference type="NCBI Taxonomy" id="112248"/>
    <lineage>
        <taxon>Bacteria</taxon>
        <taxon>Bacillati</taxon>
        <taxon>Bacillota</taxon>
        <taxon>Bacilli</taxon>
        <taxon>Bacillales</taxon>
        <taxon>Thermoactinomycetaceae</taxon>
        <taxon>Seinonella</taxon>
    </lineage>
</organism>
<protein>
    <recommendedName>
        <fullName evidence="3">Coproporphyrinogen III oxidase</fullName>
    </recommendedName>
</protein>
<dbReference type="RefSeq" id="WP_073158555.1">
    <property type="nucleotide sequence ID" value="NZ_FQVL01000023.1"/>
</dbReference>
<name>A0A1M5BGP1_9BACL</name>
<gene>
    <name evidence="1" type="ORF">SAMN05444392_12330</name>
</gene>
<dbReference type="Proteomes" id="UP000184476">
    <property type="component" value="Unassembled WGS sequence"/>
</dbReference>
<proteinExistence type="predicted"/>
<evidence type="ECO:0008006" key="3">
    <source>
        <dbReference type="Google" id="ProtNLM"/>
    </source>
</evidence>
<dbReference type="PANTHER" id="PTHR13932">
    <property type="entry name" value="COPROPORPHYRINIGEN III OXIDASE"/>
    <property type="match status" value="1"/>
</dbReference>
<evidence type="ECO:0000313" key="1">
    <source>
        <dbReference type="EMBL" id="SHF41621.1"/>
    </source>
</evidence>
<dbReference type="STRING" id="112248.SAMN05444392_12330"/>
<dbReference type="PANTHER" id="PTHR13932:SF1">
    <property type="entry name" value="OXYGEN-INDEPENDENT COPROPORPHYRINOGEN-III OXIDASE-LIKE PROTEIN HEMZ"/>
    <property type="match status" value="1"/>
</dbReference>
<keyword evidence="2" id="KW-1185">Reference proteome</keyword>
<dbReference type="GO" id="GO:0005737">
    <property type="term" value="C:cytoplasm"/>
    <property type="evidence" value="ECO:0007669"/>
    <property type="project" value="TreeGrafter"/>
</dbReference>
<dbReference type="GO" id="GO:0006779">
    <property type="term" value="P:porphyrin-containing compound biosynthetic process"/>
    <property type="evidence" value="ECO:0007669"/>
    <property type="project" value="TreeGrafter"/>
</dbReference>
<dbReference type="AlphaFoldDB" id="A0A1M5BGP1"/>
<dbReference type="OrthoDB" id="9808022at2"/>
<accession>A0A1M5BGP1</accession>
<dbReference type="GO" id="GO:0051539">
    <property type="term" value="F:4 iron, 4 sulfur cluster binding"/>
    <property type="evidence" value="ECO:0007669"/>
    <property type="project" value="TreeGrafter"/>
</dbReference>
<reference evidence="1 2" key="1">
    <citation type="submission" date="2016-11" db="EMBL/GenBank/DDBJ databases">
        <authorList>
            <person name="Jaros S."/>
            <person name="Januszkiewicz K."/>
            <person name="Wedrychowicz H."/>
        </authorList>
    </citation>
    <scope>NUCLEOTIDE SEQUENCE [LARGE SCALE GENOMIC DNA]</scope>
    <source>
        <strain evidence="1 2">DSM 44666</strain>
    </source>
</reference>
<evidence type="ECO:0000313" key="2">
    <source>
        <dbReference type="Proteomes" id="UP000184476"/>
    </source>
</evidence>
<dbReference type="EMBL" id="FQVL01000023">
    <property type="protein sequence ID" value="SHF41621.1"/>
    <property type="molecule type" value="Genomic_DNA"/>
</dbReference>
<dbReference type="SUPFAM" id="SSF102114">
    <property type="entry name" value="Radical SAM enzymes"/>
    <property type="match status" value="1"/>
</dbReference>
<sequence length="242" mass="27743">MSNWYVMGLDSIFHRDVELILRLFFAQAKVLHTSEDAIGKLVFHLKFDHDQVVVKVDCSLLEQSLKSIGEAKGVILNHQSEKEQRKQLKQVINHALLQALEKITSIQQPWGILTGVRPTKLYHRLLQKDLDDSTIKERLAKDYRILPEKMSLLQEIVTRQHAALPDLYQLRNEVSLYIGIPFCPTKCAYCTFPAYSIRGRNGSVEAFLEGLHQEIRAIGKWLTDHQCKVTTLYFGGGTPTWT</sequence>
<dbReference type="InterPro" id="IPR058240">
    <property type="entry name" value="rSAM_sf"/>
</dbReference>